<dbReference type="EMBL" id="CP108195">
    <property type="protein sequence ID" value="WTS16237.1"/>
    <property type="molecule type" value="Genomic_DNA"/>
</dbReference>
<proteinExistence type="predicted"/>
<feature type="compositionally biased region" description="Gly residues" evidence="1">
    <location>
        <begin position="74"/>
        <end position="88"/>
    </location>
</feature>
<feature type="region of interest" description="Disordered" evidence="1">
    <location>
        <begin position="51"/>
        <end position="88"/>
    </location>
</feature>
<name>A0AAU1UHN8_9ACTN</name>
<evidence type="ECO:0000256" key="1">
    <source>
        <dbReference type="SAM" id="MobiDB-lite"/>
    </source>
</evidence>
<accession>A0AAU1UHN8</accession>
<evidence type="ECO:0000313" key="2">
    <source>
        <dbReference type="EMBL" id="WTS16237.1"/>
    </source>
</evidence>
<protein>
    <submittedName>
        <fullName evidence="2">Uncharacterized protein</fullName>
    </submittedName>
</protein>
<sequence>MRFAGSARRRGGVAGAAAAGGVAGRGGSGPSALCTAVSLIGRSRVVVSVGRSGGRGPAPGRVAGAGRSDAGAAGAPGTGGVSGKRAEAGGGGGVWSGVGVGAGRGGIDASWPTEASANSSRGVGGWEGRGGIGARRACVLMPPRFRPVLVLRARHSTG</sequence>
<feature type="compositionally biased region" description="Low complexity" evidence="1">
    <location>
        <begin position="58"/>
        <end position="73"/>
    </location>
</feature>
<reference evidence="2" key="1">
    <citation type="submission" date="2022-10" db="EMBL/GenBank/DDBJ databases">
        <title>The complete genomes of actinobacterial strains from the NBC collection.</title>
        <authorList>
            <person name="Joergensen T.S."/>
            <person name="Alvarez Arevalo M."/>
            <person name="Sterndorff E.B."/>
            <person name="Faurdal D."/>
            <person name="Vuksanovic O."/>
            <person name="Mourched A.-S."/>
            <person name="Charusanti P."/>
            <person name="Shaw S."/>
            <person name="Blin K."/>
            <person name="Weber T."/>
        </authorList>
    </citation>
    <scope>NUCLEOTIDE SEQUENCE</scope>
    <source>
        <strain evidence="2">NBC_00119</strain>
    </source>
</reference>
<gene>
    <name evidence="2" type="ORF">OHU69_37450</name>
</gene>
<dbReference type="AlphaFoldDB" id="A0AAU1UHN8"/>
<organism evidence="2">
    <name type="scientific">Streptomyces sp. NBC_00119</name>
    <dbReference type="NCBI Taxonomy" id="2975659"/>
    <lineage>
        <taxon>Bacteria</taxon>
        <taxon>Bacillati</taxon>
        <taxon>Actinomycetota</taxon>
        <taxon>Actinomycetes</taxon>
        <taxon>Kitasatosporales</taxon>
        <taxon>Streptomycetaceae</taxon>
        <taxon>Streptomyces</taxon>
    </lineage>
</organism>